<comment type="caution">
    <text evidence="3">The sequence shown here is derived from an EMBL/GenBank/DDBJ whole genome shotgun (WGS) entry which is preliminary data.</text>
</comment>
<dbReference type="RefSeq" id="WP_011889225.1">
    <property type="nucleotide sequence ID" value="NZ_AWEX01000080.1"/>
</dbReference>
<dbReference type="InterPro" id="IPR010982">
    <property type="entry name" value="Lambda_DNA-bd_dom_sf"/>
</dbReference>
<evidence type="ECO:0000313" key="4">
    <source>
        <dbReference type="Proteomes" id="UP000028704"/>
    </source>
</evidence>
<dbReference type="PANTHER" id="PTHR46558">
    <property type="entry name" value="TRACRIPTIONAL REGULATORY PROTEIN-RELATED-RELATED"/>
    <property type="match status" value="1"/>
</dbReference>
<evidence type="ECO:0000313" key="3">
    <source>
        <dbReference type="EMBL" id="KED03869.1"/>
    </source>
</evidence>
<dbReference type="Proteomes" id="UP000028704">
    <property type="component" value="Unassembled WGS sequence"/>
</dbReference>
<dbReference type="SUPFAM" id="SSF47413">
    <property type="entry name" value="lambda repressor-like DNA-binding domains"/>
    <property type="match status" value="1"/>
</dbReference>
<feature type="domain" description="HTH cro/C1-type" evidence="2">
    <location>
        <begin position="6"/>
        <end position="60"/>
    </location>
</feature>
<dbReference type="Pfam" id="PF01381">
    <property type="entry name" value="HTH_3"/>
    <property type="match status" value="1"/>
</dbReference>
<name>A0A922NTE6_9STRE</name>
<dbReference type="GO" id="GO:0003677">
    <property type="term" value="F:DNA binding"/>
    <property type="evidence" value="ECO:0007669"/>
    <property type="project" value="UniProtKB-KW"/>
</dbReference>
<dbReference type="SMART" id="SM00530">
    <property type="entry name" value="HTH_XRE"/>
    <property type="match status" value="1"/>
</dbReference>
<evidence type="ECO:0000259" key="2">
    <source>
        <dbReference type="PROSITE" id="PS50943"/>
    </source>
</evidence>
<evidence type="ECO:0000256" key="1">
    <source>
        <dbReference type="ARBA" id="ARBA00023125"/>
    </source>
</evidence>
<dbReference type="Gene3D" id="1.10.260.40">
    <property type="entry name" value="lambda repressor-like DNA-binding domains"/>
    <property type="match status" value="1"/>
</dbReference>
<organism evidence="3 4">
    <name type="scientific">Streptococcus equi subsp. ruminatorum CECT 5772</name>
    <dbReference type="NCBI Taxonomy" id="1051981"/>
    <lineage>
        <taxon>Bacteria</taxon>
        <taxon>Bacillati</taxon>
        <taxon>Bacillota</taxon>
        <taxon>Bacilli</taxon>
        <taxon>Lactobacillales</taxon>
        <taxon>Streptococcaceae</taxon>
        <taxon>Streptococcus</taxon>
    </lineage>
</organism>
<proteinExistence type="predicted"/>
<protein>
    <submittedName>
        <fullName evidence="3">DNA-binding phage protein</fullName>
    </submittedName>
</protein>
<accession>A0A922NTE6</accession>
<dbReference type="PANTHER" id="PTHR46558:SF4">
    <property type="entry name" value="DNA-BIDING PHAGE PROTEIN"/>
    <property type="match status" value="1"/>
</dbReference>
<dbReference type="AlphaFoldDB" id="A0A922NTE6"/>
<gene>
    <name evidence="3" type="ORF">CECT5772_08321</name>
</gene>
<reference evidence="3 4" key="1">
    <citation type="journal article" date="2014" name="Int. J. Syst. Evol. Microbiol.">
        <title>Phylogenomics and the dynamic genome evolution of the genus Streptococcus.</title>
        <authorList>
            <consortium name="The Broad Institute Genome Sequencing Platform"/>
            <person name="Richards V.P."/>
            <person name="Palmer S.R."/>
            <person name="Pavinski Bitar P.D."/>
            <person name="Qin X."/>
            <person name="Weinstock G.M."/>
            <person name="Highlander S.K."/>
            <person name="Town C.D."/>
            <person name="Burne R.A."/>
            <person name="Stanhope M.J."/>
        </authorList>
    </citation>
    <scope>NUCLEOTIDE SEQUENCE [LARGE SCALE GENOMIC DNA]</scope>
    <source>
        <strain evidence="3 4">CECT 5772</strain>
    </source>
</reference>
<dbReference type="InterPro" id="IPR001387">
    <property type="entry name" value="Cro/C1-type_HTH"/>
</dbReference>
<dbReference type="CDD" id="cd00093">
    <property type="entry name" value="HTH_XRE"/>
    <property type="match status" value="1"/>
</dbReference>
<sequence>MAQWTLKACRVNAGYTLRQVAKKVNKNFQTISKYEKDSTNIPFELLKELSAIYQVKMDDIFLGDSTKKIELNKREVE</sequence>
<dbReference type="PROSITE" id="PS50943">
    <property type="entry name" value="HTH_CROC1"/>
    <property type="match status" value="1"/>
</dbReference>
<dbReference type="GeneID" id="83689698"/>
<dbReference type="EMBL" id="AWEX01000080">
    <property type="protein sequence ID" value="KED03869.1"/>
    <property type="molecule type" value="Genomic_DNA"/>
</dbReference>
<keyword evidence="1 3" id="KW-0238">DNA-binding</keyword>